<dbReference type="GeneID" id="17270418"/>
<dbReference type="GO" id="GO:0015556">
    <property type="term" value="F:C4-dicarboxylate transmembrane transporter activity"/>
    <property type="evidence" value="ECO:0007669"/>
    <property type="project" value="UniProtKB-ARBA"/>
</dbReference>
<dbReference type="RefSeq" id="XP_005791055.1">
    <property type="nucleotide sequence ID" value="XM_005790998.1"/>
</dbReference>
<dbReference type="KEGG" id="ehx:EMIHUDRAFT_443760"/>
<dbReference type="PaxDb" id="2903-EOD24880"/>
<feature type="transmembrane region" description="Helical" evidence="5">
    <location>
        <begin position="65"/>
        <end position="89"/>
    </location>
</feature>
<dbReference type="InterPro" id="IPR001898">
    <property type="entry name" value="SLC13A/DASS"/>
</dbReference>
<dbReference type="EnsemblProtists" id="EOD24880">
    <property type="protein sequence ID" value="EOD24880"/>
    <property type="gene ID" value="EMIHUDRAFT_443760"/>
</dbReference>
<dbReference type="GO" id="GO:0005310">
    <property type="term" value="F:dicarboxylic acid transmembrane transporter activity"/>
    <property type="evidence" value="ECO:0007669"/>
    <property type="project" value="UniProtKB-ARBA"/>
</dbReference>
<reference evidence="7" key="1">
    <citation type="journal article" date="2013" name="Nature">
        <title>Pan genome of the phytoplankton Emiliania underpins its global distribution.</title>
        <authorList>
            <person name="Read B.A."/>
            <person name="Kegel J."/>
            <person name="Klute M.J."/>
            <person name="Kuo A."/>
            <person name="Lefebvre S.C."/>
            <person name="Maumus F."/>
            <person name="Mayer C."/>
            <person name="Miller J."/>
            <person name="Monier A."/>
            <person name="Salamov A."/>
            <person name="Young J."/>
            <person name="Aguilar M."/>
            <person name="Claverie J.M."/>
            <person name="Frickenhaus S."/>
            <person name="Gonzalez K."/>
            <person name="Herman E.K."/>
            <person name="Lin Y.C."/>
            <person name="Napier J."/>
            <person name="Ogata H."/>
            <person name="Sarno A.F."/>
            <person name="Shmutz J."/>
            <person name="Schroeder D."/>
            <person name="de Vargas C."/>
            <person name="Verret F."/>
            <person name="von Dassow P."/>
            <person name="Valentin K."/>
            <person name="Van de Peer Y."/>
            <person name="Wheeler G."/>
            <person name="Dacks J.B."/>
            <person name="Delwiche C.F."/>
            <person name="Dyhrman S.T."/>
            <person name="Glockner G."/>
            <person name="John U."/>
            <person name="Richards T."/>
            <person name="Worden A.Z."/>
            <person name="Zhang X."/>
            <person name="Grigoriev I.V."/>
            <person name="Allen A.E."/>
            <person name="Bidle K."/>
            <person name="Borodovsky M."/>
            <person name="Bowler C."/>
            <person name="Brownlee C."/>
            <person name="Cock J.M."/>
            <person name="Elias M."/>
            <person name="Gladyshev V.N."/>
            <person name="Groth M."/>
            <person name="Guda C."/>
            <person name="Hadaegh A."/>
            <person name="Iglesias-Rodriguez M.D."/>
            <person name="Jenkins J."/>
            <person name="Jones B.M."/>
            <person name="Lawson T."/>
            <person name="Leese F."/>
            <person name="Lindquist E."/>
            <person name="Lobanov A."/>
            <person name="Lomsadze A."/>
            <person name="Malik S.B."/>
            <person name="Marsh M.E."/>
            <person name="Mackinder L."/>
            <person name="Mock T."/>
            <person name="Mueller-Roeber B."/>
            <person name="Pagarete A."/>
            <person name="Parker M."/>
            <person name="Probert I."/>
            <person name="Quesneville H."/>
            <person name="Raines C."/>
            <person name="Rensing S.A."/>
            <person name="Riano-Pachon D.M."/>
            <person name="Richier S."/>
            <person name="Rokitta S."/>
            <person name="Shiraiwa Y."/>
            <person name="Soanes D.M."/>
            <person name="van der Giezen M."/>
            <person name="Wahlund T.M."/>
            <person name="Williams B."/>
            <person name="Wilson W."/>
            <person name="Wolfe G."/>
            <person name="Wurch L.L."/>
        </authorList>
    </citation>
    <scope>NUCLEOTIDE SEQUENCE</scope>
</reference>
<evidence type="ECO:0000313" key="6">
    <source>
        <dbReference type="EnsemblProtists" id="EOD38626"/>
    </source>
</evidence>
<evidence type="ECO:0000256" key="5">
    <source>
        <dbReference type="SAM" id="Phobius"/>
    </source>
</evidence>
<evidence type="ECO:0000256" key="1">
    <source>
        <dbReference type="ARBA" id="ARBA00004141"/>
    </source>
</evidence>
<name>A0A0D3KS91_EMIH1</name>
<dbReference type="eggNOG" id="KOG1281">
    <property type="taxonomic scope" value="Eukaryota"/>
</dbReference>
<dbReference type="GO" id="GO:0005886">
    <property type="term" value="C:plasma membrane"/>
    <property type="evidence" value="ECO:0007669"/>
    <property type="project" value="TreeGrafter"/>
</dbReference>
<dbReference type="KEGG" id="ehx:EMIHUDRAFT_440083"/>
<keyword evidence="4 5" id="KW-0472">Membrane</keyword>
<dbReference type="Pfam" id="PF00939">
    <property type="entry name" value="Na_sulph_symp"/>
    <property type="match status" value="1"/>
</dbReference>
<feature type="transmembrane region" description="Helical" evidence="5">
    <location>
        <begin position="138"/>
        <end position="158"/>
    </location>
</feature>
<keyword evidence="2 5" id="KW-0812">Transmembrane</keyword>
<dbReference type="PANTHER" id="PTHR10283">
    <property type="entry name" value="SOLUTE CARRIER FAMILY 13 MEMBER"/>
    <property type="match status" value="1"/>
</dbReference>
<evidence type="ECO:0000256" key="3">
    <source>
        <dbReference type="ARBA" id="ARBA00022989"/>
    </source>
</evidence>
<evidence type="ECO:0000256" key="4">
    <source>
        <dbReference type="ARBA" id="ARBA00023136"/>
    </source>
</evidence>
<evidence type="ECO:0000313" key="7">
    <source>
        <dbReference type="Proteomes" id="UP000013827"/>
    </source>
</evidence>
<accession>A0A0D3KS91</accession>
<keyword evidence="7" id="KW-1185">Reference proteome</keyword>
<organism evidence="6 7">
    <name type="scientific">Emiliania huxleyi (strain CCMP1516)</name>
    <dbReference type="NCBI Taxonomy" id="280463"/>
    <lineage>
        <taxon>Eukaryota</taxon>
        <taxon>Haptista</taxon>
        <taxon>Haptophyta</taxon>
        <taxon>Prymnesiophyceae</taxon>
        <taxon>Isochrysidales</taxon>
        <taxon>Noelaerhabdaceae</taxon>
        <taxon>Emiliania</taxon>
    </lineage>
</organism>
<comment type="subcellular location">
    <subcellularLocation>
        <location evidence="1">Membrane</location>
        <topology evidence="1">Multi-pass membrane protein</topology>
    </subcellularLocation>
</comment>
<dbReference type="Proteomes" id="UP000013827">
    <property type="component" value="Unassembled WGS sequence"/>
</dbReference>
<dbReference type="RefSeq" id="XP_005777309.1">
    <property type="nucleotide sequence ID" value="XM_005777252.1"/>
</dbReference>
<dbReference type="AlphaFoldDB" id="A0A0D3KS91"/>
<reference evidence="6" key="2">
    <citation type="submission" date="2024-10" db="UniProtKB">
        <authorList>
            <consortium name="EnsemblProtists"/>
        </authorList>
    </citation>
    <scope>IDENTIFICATION</scope>
</reference>
<keyword evidence="3 5" id="KW-1133">Transmembrane helix</keyword>
<protein>
    <submittedName>
        <fullName evidence="6">Uncharacterized protein</fullName>
    </submittedName>
</protein>
<sequence>MTLPLFLVPCGRSLPASLRRRVGATRCTSAAAAAYDSVPKGLGAAPPPRCILDWDAVKANFKWEILFIFGGGYMVAHGTVRCGLAGVIADCLCSLGLGHAALLFVITLVVCFVTEVVSNMATAAIFGPIVVAAAAKAGFSPVVMLLCVALSSSFAFMLPMAGGPNMTVFSTGRVSIRFMAAQGVGLNLVAVCLGWMYFYYVMPALLGSAYTELSLGFTSTA</sequence>
<feature type="transmembrane region" description="Helical" evidence="5">
    <location>
        <begin position="101"/>
        <end position="126"/>
    </location>
</feature>
<evidence type="ECO:0000256" key="2">
    <source>
        <dbReference type="ARBA" id="ARBA00022692"/>
    </source>
</evidence>
<feature type="transmembrane region" description="Helical" evidence="5">
    <location>
        <begin position="178"/>
        <end position="200"/>
    </location>
</feature>
<dbReference type="HOGENOM" id="CLU_1252652_0_0_1"/>
<proteinExistence type="predicted"/>
<dbReference type="GeneID" id="17283897"/>
<dbReference type="PANTHER" id="PTHR10283:SF82">
    <property type="entry name" value="SOLUTE CARRIER FAMILY 13 MEMBER 2"/>
    <property type="match status" value="1"/>
</dbReference>
<dbReference type="EnsemblProtists" id="EOD38626">
    <property type="protein sequence ID" value="EOD38626"/>
    <property type="gene ID" value="EMIHUDRAFT_440083"/>
</dbReference>